<reference evidence="2" key="1">
    <citation type="submission" date="2022-10" db="EMBL/GenBank/DDBJ databases">
        <title>The complete genomes of actinobacterial strains from the NBC collection.</title>
        <authorList>
            <person name="Joergensen T.S."/>
            <person name="Alvarez Arevalo M."/>
            <person name="Sterndorff E.B."/>
            <person name="Faurdal D."/>
            <person name="Vuksanovic O."/>
            <person name="Mourched A.-S."/>
            <person name="Charusanti P."/>
            <person name="Shaw S."/>
            <person name="Blin K."/>
            <person name="Weber T."/>
        </authorList>
    </citation>
    <scope>NUCLEOTIDE SEQUENCE</scope>
    <source>
        <strain evidence="2">NBC_00008</strain>
    </source>
</reference>
<dbReference type="SUPFAM" id="SSF50475">
    <property type="entry name" value="FMN-binding split barrel"/>
    <property type="match status" value="1"/>
</dbReference>
<name>A0AAU2W138_9ACTN</name>
<protein>
    <submittedName>
        <fullName evidence="2">DUF2470 domain-containing protein</fullName>
    </submittedName>
</protein>
<sequence>MPSAAERTRTLVQSTCSSVLLIPGLESAGSDQLMPLSRSVGPDGDLFLEFPADSPAVRAATHAQDDELTAVLEITDVAPVSVPHRIRGRARVFGWLTTVPGMAGPGRMLLRLETGEAYVDDLWGARSVEPEEFRDASPDPLVIHEAELLQHLHTAHGEQLGALSGLLGERATAGCAEHRPAVVPLALDRLGLRVRVCERDGRCFDARFEFPEPVRDVNGLRHAMHTLFEAAAH</sequence>
<organism evidence="2">
    <name type="scientific">Streptomyces sp. NBC_00008</name>
    <dbReference type="NCBI Taxonomy" id="2903610"/>
    <lineage>
        <taxon>Bacteria</taxon>
        <taxon>Bacillati</taxon>
        <taxon>Actinomycetota</taxon>
        <taxon>Actinomycetes</taxon>
        <taxon>Kitasatosporales</taxon>
        <taxon>Streptomycetaceae</taxon>
        <taxon>Streptomyces</taxon>
    </lineage>
</organism>
<proteinExistence type="predicted"/>
<dbReference type="InterPro" id="IPR019595">
    <property type="entry name" value="DUF2470"/>
</dbReference>
<dbReference type="InterPro" id="IPR037119">
    <property type="entry name" value="Haem_oxidase_HugZ-like_sf"/>
</dbReference>
<dbReference type="Gene3D" id="3.20.180.10">
    <property type="entry name" value="PNP-oxidase-like"/>
    <property type="match status" value="1"/>
</dbReference>
<gene>
    <name evidence="2" type="ORF">OG398_33180</name>
</gene>
<evidence type="ECO:0000313" key="2">
    <source>
        <dbReference type="EMBL" id="WTW72755.1"/>
    </source>
</evidence>
<dbReference type="EMBL" id="CP108313">
    <property type="protein sequence ID" value="WTW72755.1"/>
    <property type="molecule type" value="Genomic_DNA"/>
</dbReference>
<accession>A0AAU2W138</accession>
<feature type="domain" description="DUF2470" evidence="1">
    <location>
        <begin position="146"/>
        <end position="225"/>
    </location>
</feature>
<dbReference type="AlphaFoldDB" id="A0AAU2W138"/>
<dbReference type="Pfam" id="PF10615">
    <property type="entry name" value="DUF2470"/>
    <property type="match status" value="1"/>
</dbReference>
<evidence type="ECO:0000259" key="1">
    <source>
        <dbReference type="Pfam" id="PF10615"/>
    </source>
</evidence>